<keyword evidence="1" id="KW-0472">Membrane</keyword>
<protein>
    <submittedName>
        <fullName evidence="2">Uncharacterized protein</fullName>
    </submittedName>
</protein>
<dbReference type="Pfam" id="PF17402">
    <property type="entry name" value="DUF5408"/>
    <property type="match status" value="1"/>
</dbReference>
<organism evidence="2 3">
    <name type="scientific">Helicobacter canis</name>
    <dbReference type="NCBI Taxonomy" id="29419"/>
    <lineage>
        <taxon>Bacteria</taxon>
        <taxon>Pseudomonadati</taxon>
        <taxon>Campylobacterota</taxon>
        <taxon>Epsilonproteobacteria</taxon>
        <taxon>Campylobacterales</taxon>
        <taxon>Helicobacteraceae</taxon>
        <taxon>Helicobacter</taxon>
    </lineage>
</organism>
<name>A0A5M9QN12_9HELI</name>
<evidence type="ECO:0000313" key="2">
    <source>
        <dbReference type="EMBL" id="KAA8709096.1"/>
    </source>
</evidence>
<reference evidence="2 3" key="1">
    <citation type="submission" date="2019-09" db="EMBL/GenBank/DDBJ databases">
        <title>Draft genome sequence of various Type strains from the CCUG.</title>
        <authorList>
            <person name="Pineiro-Iglesias B."/>
            <person name="Tunovic T."/>
            <person name="Unosson C."/>
            <person name="Inganas E."/>
            <person name="Ohlen M."/>
            <person name="Cardew S."/>
            <person name="Jensie-Markopoulos S."/>
            <person name="Salva-Serra F."/>
            <person name="Jaen-Luchoro D."/>
            <person name="Karlsson R."/>
            <person name="Svensson-Stadler L."/>
            <person name="Chun J."/>
            <person name="Moore E."/>
        </authorList>
    </citation>
    <scope>NUCLEOTIDE SEQUENCE [LARGE SCALE GENOMIC DNA]</scope>
    <source>
        <strain evidence="2 3">CCUG 32756T</strain>
    </source>
</reference>
<sequence length="82" mass="9065">MKQTDSELALSVAKKSMKIVIFIGMFAVVLLMINIYVMMTQITASAQLSRKLYVLEQALAQNEEGKPVEQAKGESVSESVKK</sequence>
<proteinExistence type="predicted"/>
<accession>A0A5M9QN12</accession>
<dbReference type="InterPro" id="IPR035366">
    <property type="entry name" value="DUF5408"/>
</dbReference>
<evidence type="ECO:0000256" key="1">
    <source>
        <dbReference type="SAM" id="Phobius"/>
    </source>
</evidence>
<evidence type="ECO:0000313" key="3">
    <source>
        <dbReference type="Proteomes" id="UP000323707"/>
    </source>
</evidence>
<dbReference type="Proteomes" id="UP000323707">
    <property type="component" value="Unassembled WGS sequence"/>
</dbReference>
<feature type="transmembrane region" description="Helical" evidence="1">
    <location>
        <begin position="20"/>
        <end position="39"/>
    </location>
</feature>
<keyword evidence="1" id="KW-0812">Transmembrane</keyword>
<comment type="caution">
    <text evidence="2">The sequence shown here is derived from an EMBL/GenBank/DDBJ whole genome shotgun (WGS) entry which is preliminary data.</text>
</comment>
<dbReference type="EMBL" id="VXKE01000016">
    <property type="protein sequence ID" value="KAA8709096.1"/>
    <property type="molecule type" value="Genomic_DNA"/>
</dbReference>
<keyword evidence="1" id="KW-1133">Transmembrane helix</keyword>
<dbReference type="AlphaFoldDB" id="A0A5M9QN12"/>
<dbReference type="RefSeq" id="WP_150337447.1">
    <property type="nucleotide sequence ID" value="NZ_JAERIX010000051.1"/>
</dbReference>
<gene>
    <name evidence="2" type="ORF">F4V45_05715</name>
</gene>